<dbReference type="Pfam" id="PF00413">
    <property type="entry name" value="Peptidase_M10"/>
    <property type="match status" value="1"/>
</dbReference>
<evidence type="ECO:0000313" key="7">
    <source>
        <dbReference type="Proteomes" id="UP001501166"/>
    </source>
</evidence>
<accession>A0ABN0XG54</accession>
<dbReference type="Gene3D" id="3.40.390.10">
    <property type="entry name" value="Collagenase (Catalytic Domain)"/>
    <property type="match status" value="1"/>
</dbReference>
<reference evidence="6 7" key="1">
    <citation type="journal article" date="2019" name="Int. J. Syst. Evol. Microbiol.">
        <title>The Global Catalogue of Microorganisms (GCM) 10K type strain sequencing project: providing services to taxonomists for standard genome sequencing and annotation.</title>
        <authorList>
            <consortium name="The Broad Institute Genomics Platform"/>
            <consortium name="The Broad Institute Genome Sequencing Center for Infectious Disease"/>
            <person name="Wu L."/>
            <person name="Ma J."/>
        </authorList>
    </citation>
    <scope>NUCLEOTIDE SEQUENCE [LARGE SCALE GENOMIC DNA]</scope>
    <source>
        <strain evidence="6 7">JCM 12662</strain>
    </source>
</reference>
<evidence type="ECO:0000259" key="5">
    <source>
        <dbReference type="Pfam" id="PF00413"/>
    </source>
</evidence>
<protein>
    <recommendedName>
        <fullName evidence="5">Peptidase M10 metallopeptidase domain-containing protein</fullName>
    </recommendedName>
</protein>
<evidence type="ECO:0000256" key="4">
    <source>
        <dbReference type="ARBA" id="ARBA00022833"/>
    </source>
</evidence>
<evidence type="ECO:0000256" key="1">
    <source>
        <dbReference type="ARBA" id="ARBA00022670"/>
    </source>
</evidence>
<evidence type="ECO:0000256" key="3">
    <source>
        <dbReference type="ARBA" id="ARBA00022801"/>
    </source>
</evidence>
<gene>
    <name evidence="6" type="ORF">GCM10008932_14690</name>
</gene>
<dbReference type="Proteomes" id="UP001501166">
    <property type="component" value="Unassembled WGS sequence"/>
</dbReference>
<dbReference type="InterPro" id="IPR024079">
    <property type="entry name" value="MetalloPept_cat_dom_sf"/>
</dbReference>
<dbReference type="EMBL" id="BAAACW010000094">
    <property type="protein sequence ID" value="GAA0363318.1"/>
    <property type="molecule type" value="Genomic_DNA"/>
</dbReference>
<keyword evidence="3" id="KW-0378">Hydrolase</keyword>
<organism evidence="6 7">
    <name type="scientific">Alkalibacterium iburiense</name>
    <dbReference type="NCBI Taxonomy" id="290589"/>
    <lineage>
        <taxon>Bacteria</taxon>
        <taxon>Bacillati</taxon>
        <taxon>Bacillota</taxon>
        <taxon>Bacilli</taxon>
        <taxon>Lactobacillales</taxon>
        <taxon>Carnobacteriaceae</taxon>
        <taxon>Alkalibacterium</taxon>
    </lineage>
</organism>
<sequence length="169" mass="19406">MKKKIVLAILTVLSVNPKEVSGARREADAFRHLLVYPNSSFWYDNTVVGTHSSAFTHAISRSNNINGLTIHRTTNRSSATIIANTSYINYDWFGYWERQSDAHYVYISEPQTRGFSTNQYRWVALHEIGHALGLVHQKNNVDSVMKESDGPYSYSNFPQLDRDNLNWAY</sequence>
<dbReference type="RefSeq" id="WP_343755234.1">
    <property type="nucleotide sequence ID" value="NZ_BAAACW010000094.1"/>
</dbReference>
<comment type="caution">
    <text evidence="6">The sequence shown here is derived from an EMBL/GenBank/DDBJ whole genome shotgun (WGS) entry which is preliminary data.</text>
</comment>
<keyword evidence="7" id="KW-1185">Reference proteome</keyword>
<keyword evidence="4" id="KW-0862">Zinc</keyword>
<proteinExistence type="predicted"/>
<evidence type="ECO:0000256" key="2">
    <source>
        <dbReference type="ARBA" id="ARBA00022723"/>
    </source>
</evidence>
<keyword evidence="2" id="KW-0479">Metal-binding</keyword>
<dbReference type="InterPro" id="IPR001818">
    <property type="entry name" value="Pept_M10_metallopeptidase"/>
</dbReference>
<dbReference type="SUPFAM" id="SSF55486">
    <property type="entry name" value="Metalloproteases ('zincins'), catalytic domain"/>
    <property type="match status" value="1"/>
</dbReference>
<feature type="domain" description="Peptidase M10 metallopeptidase" evidence="5">
    <location>
        <begin position="89"/>
        <end position="150"/>
    </location>
</feature>
<evidence type="ECO:0000313" key="6">
    <source>
        <dbReference type="EMBL" id="GAA0363318.1"/>
    </source>
</evidence>
<keyword evidence="1" id="KW-0645">Protease</keyword>
<name>A0ABN0XG54_9LACT</name>